<reference evidence="13" key="1">
    <citation type="submission" date="2022-02" db="EMBL/GenBank/DDBJ databases">
        <authorList>
            <person name="Henning P.M."/>
            <person name="McCubbin A.G."/>
            <person name="Shore J.S."/>
        </authorList>
    </citation>
    <scope>NUCLEOTIDE SEQUENCE</scope>
    <source>
        <strain evidence="13">F60SS</strain>
        <tissue evidence="13">Leaves</tissue>
    </source>
</reference>
<evidence type="ECO:0000256" key="3">
    <source>
        <dbReference type="ARBA" id="ARBA00004771"/>
    </source>
</evidence>
<accession>A0A9Q0FHL7</accession>
<dbReference type="PANTHER" id="PTHR31650">
    <property type="entry name" value="O-ACYLTRANSFERASE (WSD1-LIKE) FAMILY PROTEIN"/>
    <property type="match status" value="1"/>
</dbReference>
<keyword evidence="6" id="KW-0256">Endoplasmic reticulum</keyword>
<feature type="domain" description="O-acyltransferase WSD1 C-terminal" evidence="12">
    <location>
        <begin position="310"/>
        <end position="448"/>
    </location>
</feature>
<evidence type="ECO:0000256" key="10">
    <source>
        <dbReference type="ARBA" id="ARBA00048109"/>
    </source>
</evidence>
<protein>
    <recommendedName>
        <fullName evidence="15">Diacylglycerol O-acyltransferase</fullName>
    </recommendedName>
</protein>
<evidence type="ECO:0000256" key="6">
    <source>
        <dbReference type="ARBA" id="ARBA00022824"/>
    </source>
</evidence>
<dbReference type="Proteomes" id="UP001141552">
    <property type="component" value="Unassembled WGS sequence"/>
</dbReference>
<dbReference type="GO" id="GO:0004144">
    <property type="term" value="F:diacylglycerol O-acyltransferase activity"/>
    <property type="evidence" value="ECO:0007669"/>
    <property type="project" value="UniProtKB-EC"/>
</dbReference>
<comment type="catalytic activity">
    <reaction evidence="9">
        <text>a long chain fatty alcohol + a fatty acyl-CoA = a long-chain alcohol wax ester + CoA</text>
        <dbReference type="Rhea" id="RHEA:38443"/>
        <dbReference type="ChEBI" id="CHEBI:17135"/>
        <dbReference type="ChEBI" id="CHEBI:57287"/>
        <dbReference type="ChEBI" id="CHEBI:77636"/>
        <dbReference type="ChEBI" id="CHEBI:235323"/>
        <dbReference type="EC" id="2.3.1.75"/>
    </reaction>
</comment>
<proteinExistence type="inferred from homology"/>
<comment type="pathway">
    <text evidence="3">Glycerolipid metabolism; triacylglycerol biosynthesis.</text>
</comment>
<sequence>METVLEPVSPGGEYLSTTVLSLTILAVLESEVAIDDSQAMSLLTNVFLPINPRFSSIMVEDRNGTKRWKKVEVRLQDHVHVPEFPTGRTTKYYDDCLDDYLSKIASQQFPQSQPMWEIHILKYPTSNAAGNLIFKLHHSLGDGFSLMGALLSCLQRADDPSLPLTFPSVRLRSAKDNRRNHSMFMKVPGALSSLSNTVADFCSGILKSAIVKDDKSPIRSGHPGVEFLPVAVATITFPLDQVKQIKEKLGVTINDVIAGTIFLGTRLYMEARNTGSGNARTTSLVLLNTRMFGGYKSVKDMVKPDAELPWGNHFAFLSVAIPKLADAEAKDPLQFIFEIRKIIQKKRSSLAVYLTARYLQLTKKLRGLKAASKYVHATLENTSMGVTNLMGPREKMALANHPIKGLYFSLMAGVMSYVDNLRVALLVEKEFIDKEELKSHIENAFLSIYKAACGVPPAT</sequence>
<keyword evidence="7" id="KW-0012">Acyltransferase</keyword>
<evidence type="ECO:0008006" key="15">
    <source>
        <dbReference type="Google" id="ProtNLM"/>
    </source>
</evidence>
<name>A0A9Q0FHL7_9ROSI</name>
<evidence type="ECO:0000313" key="13">
    <source>
        <dbReference type="EMBL" id="KAJ4830855.1"/>
    </source>
</evidence>
<evidence type="ECO:0000256" key="8">
    <source>
        <dbReference type="ARBA" id="ARBA00024360"/>
    </source>
</evidence>
<organism evidence="13 14">
    <name type="scientific">Turnera subulata</name>
    <dbReference type="NCBI Taxonomy" id="218843"/>
    <lineage>
        <taxon>Eukaryota</taxon>
        <taxon>Viridiplantae</taxon>
        <taxon>Streptophyta</taxon>
        <taxon>Embryophyta</taxon>
        <taxon>Tracheophyta</taxon>
        <taxon>Spermatophyta</taxon>
        <taxon>Magnoliopsida</taxon>
        <taxon>eudicotyledons</taxon>
        <taxon>Gunneridae</taxon>
        <taxon>Pentapetalae</taxon>
        <taxon>rosids</taxon>
        <taxon>fabids</taxon>
        <taxon>Malpighiales</taxon>
        <taxon>Passifloraceae</taxon>
        <taxon>Turnera</taxon>
    </lineage>
</organism>
<dbReference type="InterPro" id="IPR045034">
    <property type="entry name" value="O-acyltransferase_WSD1-like"/>
</dbReference>
<evidence type="ECO:0000259" key="11">
    <source>
        <dbReference type="Pfam" id="PF03007"/>
    </source>
</evidence>
<comment type="catalytic activity">
    <reaction evidence="10">
        <text>an acyl-CoA + a 1,2-diacyl-sn-glycerol = a triacyl-sn-glycerol + CoA</text>
        <dbReference type="Rhea" id="RHEA:10868"/>
        <dbReference type="ChEBI" id="CHEBI:17815"/>
        <dbReference type="ChEBI" id="CHEBI:57287"/>
        <dbReference type="ChEBI" id="CHEBI:58342"/>
        <dbReference type="ChEBI" id="CHEBI:64615"/>
        <dbReference type="EC" id="2.3.1.20"/>
    </reaction>
</comment>
<comment type="similarity">
    <text evidence="8">In the N-terminal section; belongs to the long-chain O-acyltransferase family.</text>
</comment>
<evidence type="ECO:0000256" key="2">
    <source>
        <dbReference type="ARBA" id="ARBA00004586"/>
    </source>
</evidence>
<keyword evidence="5" id="KW-0808">Transferase</keyword>
<evidence type="ECO:0000256" key="9">
    <source>
        <dbReference type="ARBA" id="ARBA00047604"/>
    </source>
</evidence>
<dbReference type="Pfam" id="PF06974">
    <property type="entry name" value="WS_DGAT_C"/>
    <property type="match status" value="1"/>
</dbReference>
<evidence type="ECO:0000256" key="7">
    <source>
        <dbReference type="ARBA" id="ARBA00023315"/>
    </source>
</evidence>
<comment type="caution">
    <text evidence="13">The sequence shown here is derived from an EMBL/GenBank/DDBJ whole genome shotgun (WGS) entry which is preliminary data.</text>
</comment>
<dbReference type="InterPro" id="IPR004255">
    <property type="entry name" value="O-acyltransferase_WSD1_N"/>
</dbReference>
<evidence type="ECO:0000256" key="5">
    <source>
        <dbReference type="ARBA" id="ARBA00022679"/>
    </source>
</evidence>
<dbReference type="Pfam" id="PF03007">
    <property type="entry name" value="WS_DGAT_cat"/>
    <property type="match status" value="1"/>
</dbReference>
<dbReference type="AlphaFoldDB" id="A0A9Q0FHL7"/>
<dbReference type="GO" id="GO:0005789">
    <property type="term" value="C:endoplasmic reticulum membrane"/>
    <property type="evidence" value="ECO:0007669"/>
    <property type="project" value="UniProtKB-SubCell"/>
</dbReference>
<evidence type="ECO:0000313" key="14">
    <source>
        <dbReference type="Proteomes" id="UP001141552"/>
    </source>
</evidence>
<dbReference type="OrthoDB" id="619536at2759"/>
<dbReference type="PANTHER" id="PTHR31650:SF62">
    <property type="entry name" value="O-ACYLTRANSFERASE WSD1 C-TERMINAL DOMAIN-CONTAINING PROTEIN"/>
    <property type="match status" value="1"/>
</dbReference>
<gene>
    <name evidence="13" type="ORF">Tsubulata_040372</name>
</gene>
<keyword evidence="14" id="KW-1185">Reference proteome</keyword>
<reference evidence="13" key="2">
    <citation type="journal article" date="2023" name="Plants (Basel)">
        <title>Annotation of the Turnera subulata (Passifloraceae) Draft Genome Reveals the S-Locus Evolved after the Divergence of Turneroideae from Passifloroideae in a Stepwise Manner.</title>
        <authorList>
            <person name="Henning P.M."/>
            <person name="Roalson E.H."/>
            <person name="Mir W."/>
            <person name="McCubbin A.G."/>
            <person name="Shore J.S."/>
        </authorList>
    </citation>
    <scope>NUCLEOTIDE SEQUENCE</scope>
    <source>
        <strain evidence="13">F60SS</strain>
    </source>
</reference>
<evidence type="ECO:0000256" key="4">
    <source>
        <dbReference type="ARBA" id="ARBA00005189"/>
    </source>
</evidence>
<dbReference type="InterPro" id="IPR009721">
    <property type="entry name" value="O-acyltransferase_WSD1_C"/>
</dbReference>
<evidence type="ECO:0000259" key="12">
    <source>
        <dbReference type="Pfam" id="PF06974"/>
    </source>
</evidence>
<dbReference type="EMBL" id="JAKUCV010005521">
    <property type="protein sequence ID" value="KAJ4830855.1"/>
    <property type="molecule type" value="Genomic_DNA"/>
</dbReference>
<dbReference type="GO" id="GO:0005886">
    <property type="term" value="C:plasma membrane"/>
    <property type="evidence" value="ECO:0007669"/>
    <property type="project" value="UniProtKB-SubCell"/>
</dbReference>
<comment type="pathway">
    <text evidence="4">Lipid metabolism.</text>
</comment>
<dbReference type="GO" id="GO:0047196">
    <property type="term" value="F:long-chain-alcohol O-fatty-acyltransferase activity"/>
    <property type="evidence" value="ECO:0007669"/>
    <property type="project" value="UniProtKB-EC"/>
</dbReference>
<feature type="domain" description="O-acyltransferase WSD1-like N-terminal" evidence="11">
    <location>
        <begin position="95"/>
        <end position="257"/>
    </location>
</feature>
<evidence type="ECO:0000256" key="1">
    <source>
        <dbReference type="ARBA" id="ARBA00004162"/>
    </source>
</evidence>
<dbReference type="GO" id="GO:0019432">
    <property type="term" value="P:triglyceride biosynthetic process"/>
    <property type="evidence" value="ECO:0007669"/>
    <property type="project" value="TreeGrafter"/>
</dbReference>
<comment type="subcellular location">
    <subcellularLocation>
        <location evidence="1">Cell membrane</location>
        <topology evidence="1">Single-pass membrane protein</topology>
    </subcellularLocation>
    <subcellularLocation>
        <location evidence="2">Endoplasmic reticulum membrane</location>
    </subcellularLocation>
</comment>